<gene>
    <name evidence="9" type="ORF">CWB96_22320</name>
    <name evidence="8" type="ORF">CWB97_22190</name>
</gene>
<evidence type="ECO:0000256" key="6">
    <source>
        <dbReference type="SAM" id="Phobius"/>
    </source>
</evidence>
<dbReference type="PANTHER" id="PTHR36115:SF9">
    <property type="entry name" value="LMO1584 PROTEIN"/>
    <property type="match status" value="1"/>
</dbReference>
<feature type="transmembrane region" description="Helical" evidence="6">
    <location>
        <begin position="104"/>
        <end position="123"/>
    </location>
</feature>
<feature type="transmembrane region" description="Helical" evidence="6">
    <location>
        <begin position="69"/>
        <end position="89"/>
    </location>
</feature>
<evidence type="ECO:0000256" key="1">
    <source>
        <dbReference type="ARBA" id="ARBA00004651"/>
    </source>
</evidence>
<dbReference type="GO" id="GO:0005886">
    <property type="term" value="C:plasma membrane"/>
    <property type="evidence" value="ECO:0007669"/>
    <property type="project" value="UniProtKB-SubCell"/>
</dbReference>
<dbReference type="EMBL" id="PNCK01000125">
    <property type="protein sequence ID" value="TMP38234.1"/>
    <property type="molecule type" value="Genomic_DNA"/>
</dbReference>
<sequence length="229" mass="26674">MELSLIMDYKPNFSDYTYDELLDAEKHIDKVTYPERYEEIIRLLNDPEHLSKNKSTTSEKIEVSKYSTFWLRFLAALVDSLIFIPLIFLDEWFFSQGYSGVSNFIFYSLISSLSYFIYTVYMHGKYGQTIGKMVLNIKVTSVDDSKWGFKKAFYRDSVIIGVAVLILIMEAPHILTDVNPLEAAQNNPVFNYLMYAQLIWFLAEFITMLTNNKRRAIHDFIAGSVVIRL</sequence>
<dbReference type="Proteomes" id="UP000307706">
    <property type="component" value="Unassembled WGS sequence"/>
</dbReference>
<reference evidence="10 11" key="1">
    <citation type="submission" date="2017-12" db="EMBL/GenBank/DDBJ databases">
        <authorList>
            <person name="Paulsen S."/>
            <person name="Gram L.K."/>
        </authorList>
    </citation>
    <scope>NUCLEOTIDE SEQUENCE [LARGE SCALE GENOMIC DNA]</scope>
    <source>
        <strain evidence="9 11">S2231</strain>
        <strain evidence="8 10">S2233</strain>
    </source>
</reference>
<dbReference type="InterPro" id="IPR010432">
    <property type="entry name" value="RDD"/>
</dbReference>
<organism evidence="9 11">
    <name type="scientific">Pseudoalteromonas citrea</name>
    <dbReference type="NCBI Taxonomy" id="43655"/>
    <lineage>
        <taxon>Bacteria</taxon>
        <taxon>Pseudomonadati</taxon>
        <taxon>Pseudomonadota</taxon>
        <taxon>Gammaproteobacteria</taxon>
        <taxon>Alteromonadales</taxon>
        <taxon>Pseudoalteromonadaceae</taxon>
        <taxon>Pseudoalteromonas</taxon>
    </lineage>
</organism>
<dbReference type="AlphaFoldDB" id="A0A5S3XGC1"/>
<keyword evidence="2" id="KW-1003">Cell membrane</keyword>
<keyword evidence="4 6" id="KW-1133">Transmembrane helix</keyword>
<evidence type="ECO:0000256" key="4">
    <source>
        <dbReference type="ARBA" id="ARBA00022989"/>
    </source>
</evidence>
<evidence type="ECO:0000313" key="10">
    <source>
        <dbReference type="Proteomes" id="UP000305730"/>
    </source>
</evidence>
<dbReference type="PANTHER" id="PTHR36115">
    <property type="entry name" value="PROLINE-RICH ANTIGEN HOMOLOG-RELATED"/>
    <property type="match status" value="1"/>
</dbReference>
<feature type="transmembrane region" description="Helical" evidence="6">
    <location>
        <begin position="152"/>
        <end position="169"/>
    </location>
</feature>
<reference evidence="11" key="2">
    <citation type="submission" date="2019-06" db="EMBL/GenBank/DDBJ databases">
        <title>Co-occurence of chitin degradation, pigmentation and bioactivity in marine Pseudoalteromonas.</title>
        <authorList>
            <person name="Sonnenschein E.C."/>
            <person name="Bech P.K."/>
        </authorList>
    </citation>
    <scope>NUCLEOTIDE SEQUENCE [LARGE SCALE GENOMIC DNA]</scope>
    <source>
        <strain evidence="11">S2231</strain>
        <strain evidence="8">S2233</strain>
    </source>
</reference>
<evidence type="ECO:0000256" key="3">
    <source>
        <dbReference type="ARBA" id="ARBA00022692"/>
    </source>
</evidence>
<keyword evidence="3 6" id="KW-0812">Transmembrane</keyword>
<evidence type="ECO:0000256" key="2">
    <source>
        <dbReference type="ARBA" id="ARBA00022475"/>
    </source>
</evidence>
<evidence type="ECO:0000313" key="9">
    <source>
        <dbReference type="EMBL" id="TMP51406.1"/>
    </source>
</evidence>
<name>A0A5S3XGC1_9GAMM</name>
<feature type="transmembrane region" description="Helical" evidence="6">
    <location>
        <begin position="189"/>
        <end position="209"/>
    </location>
</feature>
<evidence type="ECO:0000259" key="7">
    <source>
        <dbReference type="Pfam" id="PF06271"/>
    </source>
</evidence>
<dbReference type="InterPro" id="IPR051791">
    <property type="entry name" value="Pra-immunoreactive"/>
</dbReference>
<keyword evidence="10" id="KW-1185">Reference proteome</keyword>
<protein>
    <submittedName>
        <fullName evidence="9">RDD family protein</fullName>
    </submittedName>
</protein>
<reference evidence="9" key="3">
    <citation type="submission" date="2019-09" db="EMBL/GenBank/DDBJ databases">
        <title>Co-occurence of chitin degradation, pigmentation and bioactivity in marine Pseudoalteromonas.</title>
        <authorList>
            <person name="Sonnenschein E.C."/>
            <person name="Bech P.K."/>
        </authorList>
    </citation>
    <scope>NUCLEOTIDE SEQUENCE</scope>
    <source>
        <strain evidence="9">S2231</strain>
        <strain evidence="10">S2233</strain>
    </source>
</reference>
<proteinExistence type="predicted"/>
<dbReference type="OrthoDB" id="8612316at2"/>
<evidence type="ECO:0000313" key="11">
    <source>
        <dbReference type="Proteomes" id="UP000307706"/>
    </source>
</evidence>
<feature type="domain" description="RDD" evidence="7">
    <location>
        <begin position="66"/>
        <end position="223"/>
    </location>
</feature>
<accession>A0A5S3XGC1</accession>
<comment type="caution">
    <text evidence="9">The sequence shown here is derived from an EMBL/GenBank/DDBJ whole genome shotgun (WGS) entry which is preliminary data.</text>
</comment>
<dbReference type="EMBL" id="PNCL01000208">
    <property type="protein sequence ID" value="TMP51406.1"/>
    <property type="molecule type" value="Genomic_DNA"/>
</dbReference>
<comment type="subcellular location">
    <subcellularLocation>
        <location evidence="1">Cell membrane</location>
        <topology evidence="1">Multi-pass membrane protein</topology>
    </subcellularLocation>
</comment>
<keyword evidence="5 6" id="KW-0472">Membrane</keyword>
<evidence type="ECO:0000313" key="8">
    <source>
        <dbReference type="EMBL" id="TMP38234.1"/>
    </source>
</evidence>
<evidence type="ECO:0000256" key="5">
    <source>
        <dbReference type="ARBA" id="ARBA00023136"/>
    </source>
</evidence>
<dbReference type="Pfam" id="PF06271">
    <property type="entry name" value="RDD"/>
    <property type="match status" value="1"/>
</dbReference>
<dbReference type="Proteomes" id="UP000305730">
    <property type="component" value="Unassembled WGS sequence"/>
</dbReference>